<feature type="compositionally biased region" description="Basic and acidic residues" evidence="6">
    <location>
        <begin position="1"/>
        <end position="11"/>
    </location>
</feature>
<evidence type="ECO:0000256" key="2">
    <source>
        <dbReference type="ARBA" id="ARBA00004496"/>
    </source>
</evidence>
<reference evidence="7 8" key="1">
    <citation type="submission" date="2021-02" db="EMBL/GenBank/DDBJ databases">
        <title>Variation within the Batrachochytrium salamandrivorans European outbreak.</title>
        <authorList>
            <person name="Kelly M."/>
            <person name="Pasmans F."/>
            <person name="Shea T.P."/>
            <person name="Munoz J.F."/>
            <person name="Carranza S."/>
            <person name="Cuomo C.A."/>
            <person name="Martel A."/>
        </authorList>
    </citation>
    <scope>NUCLEOTIDE SEQUENCE [LARGE SCALE GENOMIC DNA]</scope>
    <source>
        <strain evidence="7 8">AMFP18/2</strain>
    </source>
</reference>
<dbReference type="EMBL" id="JAFCIX010000073">
    <property type="protein sequence ID" value="KAH6599254.1"/>
    <property type="molecule type" value="Genomic_DNA"/>
</dbReference>
<protein>
    <submittedName>
        <fullName evidence="7">Uncharacterized protein</fullName>
    </submittedName>
</protein>
<keyword evidence="4" id="KW-0963">Cytoplasm</keyword>
<keyword evidence="8" id="KW-1185">Reference proteome</keyword>
<evidence type="ECO:0000256" key="6">
    <source>
        <dbReference type="SAM" id="MobiDB-lite"/>
    </source>
</evidence>
<dbReference type="PANTHER" id="PTHR28081">
    <property type="entry name" value="DAMAGE-REGULATED IMPORT FACILITATOR 1-RELATED"/>
    <property type="match status" value="1"/>
</dbReference>
<comment type="caution">
    <text evidence="7">The sequence shown here is derived from an EMBL/GenBank/DDBJ whole genome shotgun (WGS) entry which is preliminary data.</text>
</comment>
<evidence type="ECO:0000256" key="4">
    <source>
        <dbReference type="ARBA" id="ARBA00022490"/>
    </source>
</evidence>
<organism evidence="7 8">
    <name type="scientific">Batrachochytrium salamandrivorans</name>
    <dbReference type="NCBI Taxonomy" id="1357716"/>
    <lineage>
        <taxon>Eukaryota</taxon>
        <taxon>Fungi</taxon>
        <taxon>Fungi incertae sedis</taxon>
        <taxon>Chytridiomycota</taxon>
        <taxon>Chytridiomycota incertae sedis</taxon>
        <taxon>Chytridiomycetes</taxon>
        <taxon>Rhizophydiales</taxon>
        <taxon>Rhizophydiales incertae sedis</taxon>
        <taxon>Batrachochytrium</taxon>
    </lineage>
</organism>
<feature type="compositionally biased region" description="Polar residues" evidence="6">
    <location>
        <begin position="78"/>
        <end position="95"/>
    </location>
</feature>
<comment type="subcellular location">
    <subcellularLocation>
        <location evidence="2">Cytoplasm</location>
    </subcellularLocation>
    <subcellularLocation>
        <location evidence="1">Nucleus</location>
    </subcellularLocation>
</comment>
<keyword evidence="5" id="KW-0539">Nucleus</keyword>
<dbReference type="InterPro" id="IPR013900">
    <property type="entry name" value="RNR_inhibitor"/>
</dbReference>
<evidence type="ECO:0000256" key="3">
    <source>
        <dbReference type="ARBA" id="ARBA00005459"/>
    </source>
</evidence>
<evidence type="ECO:0000313" key="8">
    <source>
        <dbReference type="Proteomes" id="UP001648503"/>
    </source>
</evidence>
<dbReference type="Proteomes" id="UP001648503">
    <property type="component" value="Unassembled WGS sequence"/>
</dbReference>
<proteinExistence type="inferred from homology"/>
<name>A0ABQ8FJB1_9FUNG</name>
<evidence type="ECO:0000313" key="7">
    <source>
        <dbReference type="EMBL" id="KAH6599254.1"/>
    </source>
</evidence>
<evidence type="ECO:0000256" key="5">
    <source>
        <dbReference type="ARBA" id="ARBA00023242"/>
    </source>
</evidence>
<dbReference type="Pfam" id="PF08591">
    <property type="entry name" value="RNR_inhib"/>
    <property type="match status" value="1"/>
</dbReference>
<comment type="similarity">
    <text evidence="3">Belongs to the DIF1/spd1 family.</text>
</comment>
<accession>A0ABQ8FJB1</accession>
<dbReference type="PANTHER" id="PTHR28081:SF1">
    <property type="entry name" value="DAMAGE-REGULATED IMPORT FACILITATOR 1"/>
    <property type="match status" value="1"/>
</dbReference>
<feature type="region of interest" description="Disordered" evidence="6">
    <location>
        <begin position="63"/>
        <end position="111"/>
    </location>
</feature>
<feature type="region of interest" description="Disordered" evidence="6">
    <location>
        <begin position="1"/>
        <end position="25"/>
    </location>
</feature>
<gene>
    <name evidence="7" type="ORF">BASA50_003140</name>
</gene>
<feature type="compositionally biased region" description="Low complexity" evidence="6">
    <location>
        <begin position="66"/>
        <end position="77"/>
    </location>
</feature>
<evidence type="ECO:0000256" key="1">
    <source>
        <dbReference type="ARBA" id="ARBA00004123"/>
    </source>
</evidence>
<sequence>MMTSDHVRLNEHQTAAGQLGSDQGVPAGVQTQLRTMGMRVRKVIAGGYQITKKPTMAIYSHKQEQEQAMQQQNQSSQTVHTFQSHNTQCIDSSAVGTKRQRNLDEFWGPKQ</sequence>